<dbReference type="SUPFAM" id="SSF88659">
    <property type="entry name" value="Sigma3 and sigma4 domains of RNA polymerase sigma factors"/>
    <property type="match status" value="1"/>
</dbReference>
<name>A0A923J1M9_CLOTT</name>
<evidence type="ECO:0000256" key="4">
    <source>
        <dbReference type="ARBA" id="ARBA00023163"/>
    </source>
</evidence>
<feature type="domain" description="RNA polymerase sigma-70 region 4" evidence="6">
    <location>
        <begin position="151"/>
        <end position="196"/>
    </location>
</feature>
<dbReference type="InterPro" id="IPR050239">
    <property type="entry name" value="Sigma-70_RNA_pol_init_factors"/>
</dbReference>
<evidence type="ECO:0000256" key="3">
    <source>
        <dbReference type="ARBA" id="ARBA00023125"/>
    </source>
</evidence>
<keyword evidence="2" id="KW-0731">Sigma factor</keyword>
<dbReference type="PANTHER" id="PTHR30603">
    <property type="entry name" value="RNA POLYMERASE SIGMA FACTOR RPO"/>
    <property type="match status" value="1"/>
</dbReference>
<protein>
    <submittedName>
        <fullName evidence="7">Sigma-70 family RNA polymerase sigma factor</fullName>
    </submittedName>
</protein>
<gene>
    <name evidence="7" type="ORF">HGG79_14440</name>
</gene>
<feature type="domain" description="RNA polymerase sigma-70 region 2" evidence="5">
    <location>
        <begin position="21"/>
        <end position="93"/>
    </location>
</feature>
<dbReference type="GO" id="GO:0003677">
    <property type="term" value="F:DNA binding"/>
    <property type="evidence" value="ECO:0007669"/>
    <property type="project" value="UniProtKB-KW"/>
</dbReference>
<dbReference type="Gene3D" id="1.10.10.10">
    <property type="entry name" value="Winged helix-like DNA-binding domain superfamily/Winged helix DNA-binding domain"/>
    <property type="match status" value="1"/>
</dbReference>
<evidence type="ECO:0000256" key="1">
    <source>
        <dbReference type="ARBA" id="ARBA00023015"/>
    </source>
</evidence>
<dbReference type="Proteomes" id="UP000563151">
    <property type="component" value="Unassembled WGS sequence"/>
</dbReference>
<dbReference type="InterPro" id="IPR007627">
    <property type="entry name" value="RNA_pol_sigma70_r2"/>
</dbReference>
<dbReference type="GO" id="GO:0016987">
    <property type="term" value="F:sigma factor activity"/>
    <property type="evidence" value="ECO:0007669"/>
    <property type="project" value="UniProtKB-KW"/>
</dbReference>
<dbReference type="InterPro" id="IPR036388">
    <property type="entry name" value="WH-like_DNA-bd_sf"/>
</dbReference>
<dbReference type="InterPro" id="IPR007630">
    <property type="entry name" value="RNA_pol_sigma70_r4"/>
</dbReference>
<dbReference type="InterPro" id="IPR014284">
    <property type="entry name" value="RNA_pol_sigma-70_dom"/>
</dbReference>
<dbReference type="PANTHER" id="PTHR30603:SF47">
    <property type="entry name" value="RNA POLYMERASE SIGMA FACTOR SIGD, CHLOROPLASTIC"/>
    <property type="match status" value="1"/>
</dbReference>
<keyword evidence="1" id="KW-0805">Transcription regulation</keyword>
<dbReference type="NCBIfam" id="TIGR02937">
    <property type="entry name" value="sigma70-ECF"/>
    <property type="match status" value="1"/>
</dbReference>
<dbReference type="Gene3D" id="1.20.120.1810">
    <property type="match status" value="1"/>
</dbReference>
<proteinExistence type="predicted"/>
<dbReference type="GO" id="GO:0006352">
    <property type="term" value="P:DNA-templated transcription initiation"/>
    <property type="evidence" value="ECO:0007669"/>
    <property type="project" value="InterPro"/>
</dbReference>
<dbReference type="SUPFAM" id="SSF88946">
    <property type="entry name" value="Sigma2 domain of RNA polymerase sigma factors"/>
    <property type="match status" value="1"/>
</dbReference>
<dbReference type="Pfam" id="PF04542">
    <property type="entry name" value="Sigma70_r2"/>
    <property type="match status" value="1"/>
</dbReference>
<dbReference type="RefSeq" id="WP_035147602.1">
    <property type="nucleotide sequence ID" value="NZ_JAAZWO010000020.1"/>
</dbReference>
<accession>A0A923J1M9</accession>
<evidence type="ECO:0000256" key="2">
    <source>
        <dbReference type="ARBA" id="ARBA00023082"/>
    </source>
</evidence>
<dbReference type="Pfam" id="PF04545">
    <property type="entry name" value="Sigma70_r4"/>
    <property type="match status" value="1"/>
</dbReference>
<dbReference type="InterPro" id="IPR013324">
    <property type="entry name" value="RNA_pol_sigma_r3/r4-like"/>
</dbReference>
<comment type="caution">
    <text evidence="7">The sequence shown here is derived from an EMBL/GenBank/DDBJ whole genome shotgun (WGS) entry which is preliminary data.</text>
</comment>
<dbReference type="PRINTS" id="PR00046">
    <property type="entry name" value="SIGMA70FCT"/>
</dbReference>
<dbReference type="AlphaFoldDB" id="A0A923J1M9"/>
<reference evidence="7 8" key="1">
    <citation type="submission" date="2020-04" db="EMBL/GenBank/DDBJ databases">
        <title>Genomic insights into acetone-butanol-ethanol (ABE) fermentation by sequencing solventogenic clostridia strains.</title>
        <authorList>
            <person name="Brown S."/>
        </authorList>
    </citation>
    <scope>NUCLEOTIDE SEQUENCE [LARGE SCALE GENOMIC DNA]</scope>
    <source>
        <strain evidence="7 8">DJ011</strain>
    </source>
</reference>
<evidence type="ECO:0000313" key="8">
    <source>
        <dbReference type="Proteomes" id="UP000563151"/>
    </source>
</evidence>
<dbReference type="InterPro" id="IPR013325">
    <property type="entry name" value="RNA_pol_sigma_r2"/>
</dbReference>
<keyword evidence="4" id="KW-0804">Transcription</keyword>
<organism evidence="7 8">
    <name type="scientific">Clostridium tetanomorphum</name>
    <dbReference type="NCBI Taxonomy" id="1553"/>
    <lineage>
        <taxon>Bacteria</taxon>
        <taxon>Bacillati</taxon>
        <taxon>Bacillota</taxon>
        <taxon>Clostridia</taxon>
        <taxon>Eubacteriales</taxon>
        <taxon>Clostridiaceae</taxon>
        <taxon>Clostridium</taxon>
    </lineage>
</organism>
<sequence>MTNEELVQLYQQGDKQALSKLMEQNTGIVYKLANKFYVEDTNSIDKEDLEQEGFIGLMIAAEKYDFNNPKKAKFTTYAVHWIYSKINRYITQKNTNDETSLNTPVGKDEDAEIMDTLKSVDYSFENVEERIYNQQLRKELEEVMMDHNTLKEREILKLRYGWNGNKPMTLNEVGGVFGTTLENVRYTENTALRKIRRSPWGAIKAEEIYTRKIEEAKYSIDKTINRINFADRYLSI</sequence>
<dbReference type="EMBL" id="JAAZWO010000020">
    <property type="protein sequence ID" value="MBC2398964.1"/>
    <property type="molecule type" value="Genomic_DNA"/>
</dbReference>
<evidence type="ECO:0000313" key="7">
    <source>
        <dbReference type="EMBL" id="MBC2398964.1"/>
    </source>
</evidence>
<evidence type="ECO:0000259" key="6">
    <source>
        <dbReference type="Pfam" id="PF04545"/>
    </source>
</evidence>
<keyword evidence="3" id="KW-0238">DNA-binding</keyword>
<dbReference type="InterPro" id="IPR000943">
    <property type="entry name" value="RNA_pol_sigma70"/>
</dbReference>
<evidence type="ECO:0000259" key="5">
    <source>
        <dbReference type="Pfam" id="PF04542"/>
    </source>
</evidence>
<keyword evidence="8" id="KW-1185">Reference proteome</keyword>